<comment type="caution">
    <text evidence="1">The sequence shown here is derived from an EMBL/GenBank/DDBJ whole genome shotgun (WGS) entry which is preliminary data.</text>
</comment>
<keyword evidence="4" id="KW-1185">Reference proteome</keyword>
<evidence type="ECO:0000313" key="3">
    <source>
        <dbReference type="Proteomes" id="UP000269375"/>
    </source>
</evidence>
<dbReference type="Proteomes" id="UP000295709">
    <property type="component" value="Unassembled WGS sequence"/>
</dbReference>
<dbReference type="Proteomes" id="UP000269375">
    <property type="component" value="Unassembled WGS sequence"/>
</dbReference>
<dbReference type="EMBL" id="RJTX01000003">
    <property type="protein sequence ID" value="ROH96726.1"/>
    <property type="molecule type" value="Genomic_DNA"/>
</dbReference>
<organism evidence="1 3">
    <name type="scientific">Chryseobacterium daecheongense</name>
    <dbReference type="NCBI Taxonomy" id="192389"/>
    <lineage>
        <taxon>Bacteria</taxon>
        <taxon>Pseudomonadati</taxon>
        <taxon>Bacteroidota</taxon>
        <taxon>Flavobacteriia</taxon>
        <taxon>Flavobacteriales</taxon>
        <taxon>Weeksellaceae</taxon>
        <taxon>Chryseobacterium group</taxon>
        <taxon>Chryseobacterium</taxon>
    </lineage>
</organism>
<dbReference type="AlphaFoldDB" id="A0A3N0VV83"/>
<protein>
    <submittedName>
        <fullName evidence="2">WG repeat protein</fullName>
    </submittedName>
    <submittedName>
        <fullName evidence="1">WG repeat-containing protein</fullName>
    </submittedName>
</protein>
<evidence type="ECO:0000313" key="4">
    <source>
        <dbReference type="Proteomes" id="UP000295709"/>
    </source>
</evidence>
<sequence>MKKLFILFFYLISIFIYSQSFRIPFRLKNLWGFADQTGKIKVSPKYDSVSINNENFRWFVYKNNKVGVIDSSGNEKLAVEYDSIERKPLHSQDNDFYLFKNKRKGYADITGKIIFPCDYKDIVACDEIRIGKISNFFIKKENENSWELQDYSHTTQINQIQEFKNFYNGNYTIRKGNQWGFYNVSLKKWIFNAEYDEIGSLSYKDFYEKKKEYSDYKYFAKKGDVFYLCTKDFKIAEFKNKYEDFFENKRSSAETYEVYTDIGKAEKKSLTQNNSNLSPTYKLSSYYGGPGQIKILQEKNKFGFQVLGIYEEKKVPPAYDEIQLIFEGGAYQNDIAFFRKKDKWGIFNLKKFVWVTEVSYNDITLSDIRNILLIKHKNKVGLFEINDGRIDFDTQFIPPIYDKFSTIQYARSLDHTYKSFHVYFFHKNNKIYPVGMNGVQFYQD</sequence>
<reference evidence="2 4" key="2">
    <citation type="submission" date="2019-03" db="EMBL/GenBank/DDBJ databases">
        <title>Genomic Encyclopedia of Archaeal and Bacterial Type Strains, Phase II (KMG-II): from individual species to whole genera.</title>
        <authorList>
            <person name="Goeker M."/>
        </authorList>
    </citation>
    <scope>NUCLEOTIDE SEQUENCE [LARGE SCALE GENOMIC DNA]</scope>
    <source>
        <strain evidence="2 4">DSM 15235</strain>
    </source>
</reference>
<name>A0A3N0VV83_9FLAO</name>
<accession>A0A3N0VV83</accession>
<evidence type="ECO:0000313" key="2">
    <source>
        <dbReference type="EMBL" id="TDX90734.1"/>
    </source>
</evidence>
<dbReference type="InterPro" id="IPR032774">
    <property type="entry name" value="WG_beta_rep"/>
</dbReference>
<dbReference type="EMBL" id="SOQW01000004">
    <property type="protein sequence ID" value="TDX90734.1"/>
    <property type="molecule type" value="Genomic_DNA"/>
</dbReference>
<gene>
    <name evidence="2" type="ORF">BCF50_3301</name>
    <name evidence="1" type="ORF">EGI05_12765</name>
</gene>
<proteinExistence type="predicted"/>
<dbReference type="Pfam" id="PF14903">
    <property type="entry name" value="WG_beta_rep"/>
    <property type="match status" value="1"/>
</dbReference>
<evidence type="ECO:0000313" key="1">
    <source>
        <dbReference type="EMBL" id="ROH96726.1"/>
    </source>
</evidence>
<reference evidence="1" key="1">
    <citation type="submission" date="2018-11" db="EMBL/GenBank/DDBJ databases">
        <title>Proposal to divide the Flavobacteriaceae and reorganize its genera based on Amino Acid Identity values calculated from whole genome sequences.</title>
        <authorList>
            <person name="Nicholson A.C."/>
            <person name="Gulvik C.A."/>
            <person name="Whitney A.M."/>
            <person name="Humrighouse B.W."/>
            <person name="Bell M."/>
            <person name="Holmes B."/>
            <person name="Steigerwalt A."/>
            <person name="Villarma A."/>
            <person name="Sheth M."/>
            <person name="Batra D."/>
            <person name="Pryor J."/>
            <person name="Bernardet J.-F."/>
            <person name="Hugo C."/>
            <person name="Kampfer P."/>
            <person name="Newman J."/>
            <person name="Mcquiston J.R."/>
        </authorList>
    </citation>
    <scope>NUCLEOTIDE SEQUENCE</scope>
    <source>
        <strain evidence="1">DSM 15235</strain>
    </source>
</reference>
<dbReference type="OrthoDB" id="623514at2"/>
<dbReference type="RefSeq" id="WP_123263439.1">
    <property type="nucleotide sequence ID" value="NZ_RJTX01000003.1"/>
</dbReference>